<reference evidence="4 5" key="1">
    <citation type="submission" date="2016-08" db="EMBL/GenBank/DDBJ databases">
        <authorList>
            <person name="Seilhamer J.J."/>
        </authorList>
    </citation>
    <scope>NUCLEOTIDE SEQUENCE [LARGE SCALE GENOMIC DNA]</scope>
    <source>
        <strain evidence="4 5">VC14762</strain>
    </source>
</reference>
<dbReference type="PANTHER" id="PTHR35303:SF8">
    <property type="entry name" value="GAMMA-BUTYROBETAINE HYDROXYLASE-LIKE N-TERMINAL DOMAIN-CONTAINING PROTEIN"/>
    <property type="match status" value="1"/>
</dbReference>
<dbReference type="InterPro" id="IPR038492">
    <property type="entry name" value="GBBH-like_N_sf"/>
</dbReference>
<organism evidence="4 5">
    <name type="scientific">Burkholderia cenocepacia</name>
    <dbReference type="NCBI Taxonomy" id="95486"/>
    <lineage>
        <taxon>Bacteria</taxon>
        <taxon>Pseudomonadati</taxon>
        <taxon>Pseudomonadota</taxon>
        <taxon>Betaproteobacteria</taxon>
        <taxon>Burkholderiales</taxon>
        <taxon>Burkholderiaceae</taxon>
        <taxon>Burkholderia</taxon>
        <taxon>Burkholderia cepacia complex</taxon>
    </lineage>
</organism>
<dbReference type="RefSeq" id="WP_077020240.1">
    <property type="nucleotide sequence ID" value="NZ_CADETK010000011.1"/>
</dbReference>
<dbReference type="Pfam" id="PF06155">
    <property type="entry name" value="GBBH-like_N"/>
    <property type="match status" value="1"/>
</dbReference>
<evidence type="ECO:0000259" key="3">
    <source>
        <dbReference type="Pfam" id="PF06155"/>
    </source>
</evidence>
<dbReference type="InterPro" id="IPR010376">
    <property type="entry name" value="GBBH-like_N"/>
</dbReference>
<keyword evidence="2" id="KW-0408">Iron</keyword>
<keyword evidence="1" id="KW-0479">Metal-binding</keyword>
<protein>
    <recommendedName>
        <fullName evidence="3">Gamma-butyrobetaine hydroxylase-like N-terminal domain-containing protein</fullName>
    </recommendedName>
</protein>
<sequence length="92" mass="10093">MIAPIEIALDHPARTLTLRWSDGASQRIDYAQLRGGCPCAKCRKIRLDGGHVDARPDLTLDGVEALGYGIRFVFGDGHARGIYPWPYLADLA</sequence>
<accession>A0A1V2W0P7</accession>
<gene>
    <name evidence="4" type="ORF">A8E72_22215</name>
</gene>
<feature type="domain" description="Gamma-butyrobetaine hydroxylase-like N-terminal" evidence="3">
    <location>
        <begin position="9"/>
        <end position="88"/>
    </location>
</feature>
<evidence type="ECO:0000256" key="2">
    <source>
        <dbReference type="ARBA" id="ARBA00023004"/>
    </source>
</evidence>
<dbReference type="Gene3D" id="3.30.2020.30">
    <property type="match status" value="1"/>
</dbReference>
<dbReference type="OrthoDB" id="9794178at2"/>
<dbReference type="Proteomes" id="UP000188543">
    <property type="component" value="Unassembled WGS sequence"/>
</dbReference>
<proteinExistence type="predicted"/>
<dbReference type="GO" id="GO:0046872">
    <property type="term" value="F:metal ion binding"/>
    <property type="evidence" value="ECO:0007669"/>
    <property type="project" value="UniProtKB-KW"/>
</dbReference>
<evidence type="ECO:0000256" key="1">
    <source>
        <dbReference type="ARBA" id="ARBA00022723"/>
    </source>
</evidence>
<evidence type="ECO:0000313" key="5">
    <source>
        <dbReference type="Proteomes" id="UP000188543"/>
    </source>
</evidence>
<dbReference type="AlphaFoldDB" id="A0A1V2W0P7"/>
<name>A0A1V2W0P7_9BURK</name>
<dbReference type="EMBL" id="MUTJ01000072">
    <property type="protein sequence ID" value="ONU81742.1"/>
    <property type="molecule type" value="Genomic_DNA"/>
</dbReference>
<evidence type="ECO:0000313" key="4">
    <source>
        <dbReference type="EMBL" id="ONU81742.1"/>
    </source>
</evidence>
<dbReference type="PANTHER" id="PTHR35303">
    <property type="entry name" value="OS02G0197800 PROTEIN"/>
    <property type="match status" value="1"/>
</dbReference>
<comment type="caution">
    <text evidence="4">The sequence shown here is derived from an EMBL/GenBank/DDBJ whole genome shotgun (WGS) entry which is preliminary data.</text>
</comment>